<name>A0A0M4EW19_DROBS</name>
<dbReference type="OMA" id="GCYPEKY"/>
<feature type="compositionally biased region" description="Acidic residues" evidence="10">
    <location>
        <begin position="13"/>
        <end position="39"/>
    </location>
</feature>
<dbReference type="PROSITE" id="PS50086">
    <property type="entry name" value="TBC_RABGAP"/>
    <property type="match status" value="1"/>
</dbReference>
<evidence type="ECO:0000256" key="9">
    <source>
        <dbReference type="SAM" id="Coils"/>
    </source>
</evidence>
<evidence type="ECO:0000313" key="12">
    <source>
        <dbReference type="EMBL" id="ALC41920.1"/>
    </source>
</evidence>
<keyword evidence="3" id="KW-0963">Cytoplasm</keyword>
<keyword evidence="5" id="KW-0677">Repeat</keyword>
<dbReference type="InterPro" id="IPR000195">
    <property type="entry name" value="Rab-GAP-TBC_dom"/>
</dbReference>
<evidence type="ECO:0000259" key="11">
    <source>
        <dbReference type="PROSITE" id="PS50086"/>
    </source>
</evidence>
<dbReference type="InterPro" id="IPR035969">
    <property type="entry name" value="Rab-GAP_TBC_sf"/>
</dbReference>
<dbReference type="OrthoDB" id="5578278at2759"/>
<feature type="region of interest" description="Disordered" evidence="10">
    <location>
        <begin position="1"/>
        <end position="39"/>
    </location>
</feature>
<evidence type="ECO:0000313" key="13">
    <source>
        <dbReference type="Proteomes" id="UP000494163"/>
    </source>
</evidence>
<proteinExistence type="predicted"/>
<reference evidence="12 13" key="1">
    <citation type="submission" date="2015-08" db="EMBL/GenBank/DDBJ databases">
        <title>Ancestral chromatin configuration constrains chromatin evolution on differentiating sex chromosomes in Drosophila.</title>
        <authorList>
            <person name="Zhou Q."/>
            <person name="Bachtrog D."/>
        </authorList>
    </citation>
    <scope>NUCLEOTIDE SEQUENCE [LARGE SCALE GENOMIC DNA]</scope>
    <source>
        <tissue evidence="12">Whole larvae</tissue>
    </source>
</reference>
<dbReference type="Proteomes" id="UP000494163">
    <property type="component" value="Chromosome 2R"/>
</dbReference>
<evidence type="ECO:0000256" key="4">
    <source>
        <dbReference type="ARBA" id="ARBA00022574"/>
    </source>
</evidence>
<dbReference type="PANTHER" id="PTHR19853:SF1">
    <property type="entry name" value="TBC1 DOMAIN FAMILY MEMBER 31"/>
    <property type="match status" value="1"/>
</dbReference>
<evidence type="ECO:0000256" key="10">
    <source>
        <dbReference type="SAM" id="MobiDB-lite"/>
    </source>
</evidence>
<evidence type="ECO:0000256" key="6">
    <source>
        <dbReference type="ARBA" id="ARBA00023054"/>
    </source>
</evidence>
<dbReference type="Gene3D" id="1.10.472.80">
    <property type="entry name" value="Ypt/Rab-GAP domain of gyp1p, domain 3"/>
    <property type="match status" value="1"/>
</dbReference>
<evidence type="ECO:0000256" key="7">
    <source>
        <dbReference type="ARBA" id="ARBA00023212"/>
    </source>
</evidence>
<dbReference type="SUPFAM" id="SSF69322">
    <property type="entry name" value="Tricorn protease domain 2"/>
    <property type="match status" value="1"/>
</dbReference>
<dbReference type="Gene3D" id="2.130.10.10">
    <property type="entry name" value="YVTN repeat-like/Quinoprotein amine dehydrogenase"/>
    <property type="match status" value="1"/>
</dbReference>
<gene>
    <name evidence="12" type="ORF">Dbus_chr2Rg1499</name>
</gene>
<dbReference type="SUPFAM" id="SSF47923">
    <property type="entry name" value="Ypt/Rab-GAP domain of gyp1p"/>
    <property type="match status" value="1"/>
</dbReference>
<keyword evidence="4" id="KW-0853">WD repeat</keyword>
<evidence type="ECO:0000256" key="1">
    <source>
        <dbReference type="ARBA" id="ARBA00004138"/>
    </source>
</evidence>
<accession>A0A0M4EW19</accession>
<protein>
    <submittedName>
        <fullName evidence="12">CG16896</fullName>
    </submittedName>
</protein>
<keyword evidence="6 9" id="KW-0175">Coiled coil</keyword>
<dbReference type="STRING" id="30019.A0A0M4EW19"/>
<dbReference type="InterPro" id="IPR015943">
    <property type="entry name" value="WD40/YVTN_repeat-like_dom_sf"/>
</dbReference>
<dbReference type="Pfam" id="PF00566">
    <property type="entry name" value="RabGAP-TBC"/>
    <property type="match status" value="1"/>
</dbReference>
<keyword evidence="8" id="KW-0966">Cell projection</keyword>
<dbReference type="EMBL" id="CP012524">
    <property type="protein sequence ID" value="ALC41920.1"/>
    <property type="molecule type" value="Genomic_DNA"/>
</dbReference>
<dbReference type="AlphaFoldDB" id="A0A0M4EW19"/>
<evidence type="ECO:0000256" key="3">
    <source>
        <dbReference type="ARBA" id="ARBA00022490"/>
    </source>
</evidence>
<comment type="subcellular location">
    <subcellularLocation>
        <location evidence="1">Cell projection</location>
        <location evidence="1">Cilium</location>
    </subcellularLocation>
    <subcellularLocation>
        <location evidence="2">Cytoplasm</location>
        <location evidence="2">Cytoskeleton</location>
        <location evidence="2">Microtubule organizing center</location>
        <location evidence="2">Centrosome</location>
    </subcellularLocation>
</comment>
<dbReference type="GO" id="GO:0036064">
    <property type="term" value="C:ciliary basal body"/>
    <property type="evidence" value="ECO:0007669"/>
    <property type="project" value="TreeGrafter"/>
</dbReference>
<dbReference type="PANTHER" id="PTHR19853">
    <property type="entry name" value="WD REPEAT CONTAINING PROTEIN 3 WDR3"/>
    <property type="match status" value="1"/>
</dbReference>
<dbReference type="GO" id="GO:0005813">
    <property type="term" value="C:centrosome"/>
    <property type="evidence" value="ECO:0007669"/>
    <property type="project" value="UniProtKB-SubCell"/>
</dbReference>
<keyword evidence="13" id="KW-1185">Reference proteome</keyword>
<dbReference type="GO" id="GO:0060271">
    <property type="term" value="P:cilium assembly"/>
    <property type="evidence" value="ECO:0007669"/>
    <property type="project" value="TreeGrafter"/>
</dbReference>
<dbReference type="InterPro" id="IPR051570">
    <property type="entry name" value="TBC1_cilium_biogenesis"/>
</dbReference>
<feature type="coiled-coil region" evidence="9">
    <location>
        <begin position="881"/>
        <end position="944"/>
    </location>
</feature>
<evidence type="ECO:0000256" key="2">
    <source>
        <dbReference type="ARBA" id="ARBA00004300"/>
    </source>
</evidence>
<keyword evidence="7" id="KW-0206">Cytoskeleton</keyword>
<sequence length="984" mass="115103">MAAAAENSKSNADFEDEGEREEEQENDTDWEGYTELEMDMDSDVESLYSNFRIQEEEEQEVAAARASASPRITKPQATITGVEPMVKYPFELKTGVGNILTVHHTVKDEQGQQQRIRIAASCFNELSNKLLVIDKRGNIFIFDFVSKRYWRLGLRLPQATQLMASPLNRNEYLVANKLGQIFVVHVEHSLVNRRNDVGNAAIEQISWGNRIQSCTATNMLLRYGAESKLLNLKTLQVSHQLEFDQSRYSLKLAAYMPNTDQFFTCFTNDALHVWSSHTLQVVRIAQPIKALQRKLRLQSAEKRIAEFELRGSDDSDEEADTLELNFDCQDHNFADGKLLAYSFTPNGNKLCFSTLDGYLLLLSAASLELERLYRLRDFTLKQLLLLPQPKERILFGITARGAVIMLDLEQTAHKLIVQQPVASSLSLSRDGKLLSVLSKCGEVNVWSTCRLYNALQAQTQCISQVRAAIKQPKLPLRSIGGMQHELRQLLKRERLEAMLREYGCYPEKYRFIIWSTLLQLPSNGAQFQALLKLGQPAVVKQQCKKINKELPRRGVIKVWSCLAHWCKVFGYAEFMPHLLYPFVKQLPKHSLVIFELMMTLLLNHFQLYFEFYPLPPENYLAMCENLLQCHDAQLCKYYKSLELKSQDYAWSLLHNAFAEALEQQQWLMLWDNVLTEPSYFLIFVVVAYNMLHREVLLRLPDKQAVQNFFREQNATDVPKLLSRARKLMRQCDASMHPRRFLQPFEPVPKGVYPKFLNYPSQWISEQEERKLLMLKQQQDIDARIRHLELEELKIKKRLENGLKQEEHTRRLKEMEKLYQDTIQAEEERISCHRKMLLTYQLEVRQRKSEVITQLQQSQQRRRVLEMEKDIDLLMHSIERERRRRNQEMLFAEDEIRNQELELLAQRYYAETAGAPLAQKYYDNIQKMCQERDELQSNLREMTLEHLQKPRISETSIPMEPQLIEIERSILEIQREFSDIINSEE</sequence>
<feature type="domain" description="Rab-GAP TBC" evidence="11">
    <location>
        <begin position="504"/>
        <end position="677"/>
    </location>
</feature>
<evidence type="ECO:0000256" key="8">
    <source>
        <dbReference type="ARBA" id="ARBA00023273"/>
    </source>
</evidence>
<evidence type="ECO:0000256" key="5">
    <source>
        <dbReference type="ARBA" id="ARBA00022737"/>
    </source>
</evidence>
<organism evidence="12 13">
    <name type="scientific">Drosophila busckii</name>
    <name type="common">Fruit fly</name>
    <dbReference type="NCBI Taxonomy" id="30019"/>
    <lineage>
        <taxon>Eukaryota</taxon>
        <taxon>Metazoa</taxon>
        <taxon>Ecdysozoa</taxon>
        <taxon>Arthropoda</taxon>
        <taxon>Hexapoda</taxon>
        <taxon>Insecta</taxon>
        <taxon>Pterygota</taxon>
        <taxon>Neoptera</taxon>
        <taxon>Endopterygota</taxon>
        <taxon>Diptera</taxon>
        <taxon>Brachycera</taxon>
        <taxon>Muscomorpha</taxon>
        <taxon>Ephydroidea</taxon>
        <taxon>Drosophilidae</taxon>
        <taxon>Drosophila</taxon>
    </lineage>
</organism>